<dbReference type="GO" id="GO:0052621">
    <property type="term" value="F:diguanylate cyclase activity"/>
    <property type="evidence" value="ECO:0007669"/>
    <property type="project" value="UniProtKB-EC"/>
</dbReference>
<proteinExistence type="predicted"/>
<dbReference type="CDD" id="cd01949">
    <property type="entry name" value="GGDEF"/>
    <property type="match status" value="1"/>
</dbReference>
<dbReference type="EC" id="2.7.7.65" evidence="2"/>
<dbReference type="NCBIfam" id="TIGR00254">
    <property type="entry name" value="GGDEF"/>
    <property type="match status" value="1"/>
</dbReference>
<dbReference type="EMBL" id="FWFY01000025">
    <property type="protein sequence ID" value="SLN72577.1"/>
    <property type="molecule type" value="Genomic_DNA"/>
</dbReference>
<dbReference type="SUPFAM" id="SSF55073">
    <property type="entry name" value="Nucleotide cyclase"/>
    <property type="match status" value="1"/>
</dbReference>
<dbReference type="Gene3D" id="3.30.70.270">
    <property type="match status" value="1"/>
</dbReference>
<dbReference type="PROSITE" id="PS50887">
    <property type="entry name" value="GGDEF"/>
    <property type="match status" value="1"/>
</dbReference>
<reference evidence="2 3" key="1">
    <citation type="submission" date="2017-03" db="EMBL/GenBank/DDBJ databases">
        <authorList>
            <person name="Afonso C.L."/>
            <person name="Miller P.J."/>
            <person name="Scott M.A."/>
            <person name="Spackman E."/>
            <person name="Goraichik I."/>
            <person name="Dimitrov K.M."/>
            <person name="Suarez D.L."/>
            <person name="Swayne D.E."/>
        </authorList>
    </citation>
    <scope>NUCLEOTIDE SEQUENCE [LARGE SCALE GENOMIC DNA]</scope>
    <source>
        <strain evidence="2 3">CECT 8367</strain>
    </source>
</reference>
<sequence>MAMLLNSLSLDGDAEIRDLCSALGSCAGVPARLRLLPAPSAGQAGWRDGAAASHVIFPVDTDWMGELTFDMAGETELSEAGRKAVQALLPLAGSLLSAAQERRRLKASLDWLRDHNMALRRRTRHDPLTGLLNGRSFHAMARLMSRQPLQKRASALMLIDADDFKGVNDRFGHPAGDRYLKALARSLRDLCRPEDPVGRIGGDEFALFLHDVPADRDWREVMTDRLRARLRQEVHLAVGPDCQASVSVGIAIFETPRGDYATLLKEADTALYAAKAESRASG</sequence>
<dbReference type="Proteomes" id="UP000193495">
    <property type="component" value="Unassembled WGS sequence"/>
</dbReference>
<dbReference type="PANTHER" id="PTHR46663">
    <property type="entry name" value="DIGUANYLATE CYCLASE DGCT-RELATED"/>
    <property type="match status" value="1"/>
</dbReference>
<organism evidence="2 3">
    <name type="scientific">Limimaricola soesokkakensis</name>
    <dbReference type="NCBI Taxonomy" id="1343159"/>
    <lineage>
        <taxon>Bacteria</taxon>
        <taxon>Pseudomonadati</taxon>
        <taxon>Pseudomonadota</taxon>
        <taxon>Alphaproteobacteria</taxon>
        <taxon>Rhodobacterales</taxon>
        <taxon>Paracoccaceae</taxon>
        <taxon>Limimaricola</taxon>
    </lineage>
</organism>
<dbReference type="AlphaFoldDB" id="A0A1X7A8A9"/>
<feature type="domain" description="GGDEF" evidence="1">
    <location>
        <begin position="152"/>
        <end position="282"/>
    </location>
</feature>
<evidence type="ECO:0000259" key="1">
    <source>
        <dbReference type="PROSITE" id="PS50887"/>
    </source>
</evidence>
<evidence type="ECO:0000313" key="2">
    <source>
        <dbReference type="EMBL" id="SLN72577.1"/>
    </source>
</evidence>
<accession>A0A1X7A8A9</accession>
<evidence type="ECO:0000313" key="3">
    <source>
        <dbReference type="Proteomes" id="UP000193495"/>
    </source>
</evidence>
<dbReference type="InterPro" id="IPR043128">
    <property type="entry name" value="Rev_trsase/Diguanyl_cyclase"/>
</dbReference>
<dbReference type="InterPro" id="IPR000160">
    <property type="entry name" value="GGDEF_dom"/>
</dbReference>
<name>A0A1X7A8A9_9RHOB</name>
<keyword evidence="2" id="KW-0808">Transferase</keyword>
<keyword evidence="2" id="KW-0548">Nucleotidyltransferase</keyword>
<dbReference type="PANTHER" id="PTHR46663:SF4">
    <property type="entry name" value="DIGUANYLATE CYCLASE DGCT-RELATED"/>
    <property type="match status" value="1"/>
</dbReference>
<protein>
    <submittedName>
        <fullName evidence="2">Putative diguanylate cyclase AdrA</fullName>
        <ecNumber evidence="2">2.7.7.65</ecNumber>
    </submittedName>
</protein>
<dbReference type="InterPro" id="IPR052163">
    <property type="entry name" value="DGC-Regulatory_Protein"/>
</dbReference>
<gene>
    <name evidence="2" type="primary">adrA</name>
    <name evidence="2" type="ORF">LOS8367_03707</name>
</gene>
<dbReference type="Pfam" id="PF00990">
    <property type="entry name" value="GGDEF"/>
    <property type="match status" value="1"/>
</dbReference>
<dbReference type="InterPro" id="IPR029787">
    <property type="entry name" value="Nucleotide_cyclase"/>
</dbReference>
<dbReference type="SMART" id="SM00267">
    <property type="entry name" value="GGDEF"/>
    <property type="match status" value="1"/>
</dbReference>